<organism evidence="2 4">
    <name type="scientific">Eleusine coracana subsp. coracana</name>
    <dbReference type="NCBI Taxonomy" id="191504"/>
    <lineage>
        <taxon>Eukaryota</taxon>
        <taxon>Viridiplantae</taxon>
        <taxon>Streptophyta</taxon>
        <taxon>Embryophyta</taxon>
        <taxon>Tracheophyta</taxon>
        <taxon>Spermatophyta</taxon>
        <taxon>Magnoliopsida</taxon>
        <taxon>Liliopsida</taxon>
        <taxon>Poales</taxon>
        <taxon>Poaceae</taxon>
        <taxon>PACMAD clade</taxon>
        <taxon>Chloridoideae</taxon>
        <taxon>Cynodonteae</taxon>
        <taxon>Eleusininae</taxon>
        <taxon>Eleusine</taxon>
    </lineage>
</organism>
<comment type="caution">
    <text evidence="2">The sequence shown here is derived from an EMBL/GenBank/DDBJ whole genome shotgun (WGS) entry which is preliminary data.</text>
</comment>
<reference evidence="2" key="1">
    <citation type="journal article" date="2018" name="DNA Res.">
        <title>Multiple hybrid de novo genome assembly of finger millet, an orphan allotetraploid crop.</title>
        <authorList>
            <person name="Hatakeyama M."/>
            <person name="Aluri S."/>
            <person name="Balachadran M.T."/>
            <person name="Sivarajan S.R."/>
            <person name="Patrignani A."/>
            <person name="Gruter S."/>
            <person name="Poveda L."/>
            <person name="Shimizu-Inatsugi R."/>
            <person name="Baeten J."/>
            <person name="Francoijs K.J."/>
            <person name="Nataraja K.N."/>
            <person name="Reddy Y.A.N."/>
            <person name="Phadnis S."/>
            <person name="Ravikumar R.L."/>
            <person name="Schlapbach R."/>
            <person name="Sreeman S.M."/>
            <person name="Shimizu K.K."/>
        </authorList>
    </citation>
    <scope>NUCLEOTIDE SEQUENCE</scope>
</reference>
<dbReference type="EMBL" id="BQKI01000002">
    <property type="protein sequence ID" value="GJM89447.1"/>
    <property type="molecule type" value="Genomic_DNA"/>
</dbReference>
<feature type="region of interest" description="Disordered" evidence="1">
    <location>
        <begin position="1"/>
        <end position="23"/>
    </location>
</feature>
<evidence type="ECO:0000313" key="3">
    <source>
        <dbReference type="EMBL" id="GJM89447.1"/>
    </source>
</evidence>
<dbReference type="AlphaFoldDB" id="A0AAV5BS52"/>
<protein>
    <submittedName>
        <fullName evidence="2">Uncharacterized protein</fullName>
    </submittedName>
</protein>
<proteinExistence type="predicted"/>
<reference evidence="2" key="2">
    <citation type="submission" date="2021-12" db="EMBL/GenBank/DDBJ databases">
        <title>Resequencing data analysis of finger millet.</title>
        <authorList>
            <person name="Hatakeyama M."/>
            <person name="Aluri S."/>
            <person name="Balachadran M.T."/>
            <person name="Sivarajan S.R."/>
            <person name="Poveda L."/>
            <person name="Shimizu-Inatsugi R."/>
            <person name="Schlapbach R."/>
            <person name="Sreeman S.M."/>
            <person name="Shimizu K.K."/>
        </authorList>
    </citation>
    <scope>NUCLEOTIDE SEQUENCE</scope>
</reference>
<accession>A0AAV5BS52</accession>
<keyword evidence="4" id="KW-1185">Reference proteome</keyword>
<dbReference type="EMBL" id="BQKI01000002">
    <property type="protein sequence ID" value="GJM89046.1"/>
    <property type="molecule type" value="Genomic_DNA"/>
</dbReference>
<evidence type="ECO:0000313" key="2">
    <source>
        <dbReference type="EMBL" id="GJM89046.1"/>
    </source>
</evidence>
<name>A0AAV5BS52_ELECO</name>
<evidence type="ECO:0000256" key="1">
    <source>
        <dbReference type="SAM" id="MobiDB-lite"/>
    </source>
</evidence>
<dbReference type="Proteomes" id="UP001054889">
    <property type="component" value="Unassembled WGS sequence"/>
</dbReference>
<gene>
    <name evidence="2" type="primary">ga05188</name>
    <name evidence="3" type="synonym">ga05642</name>
    <name evidence="2" type="ORF">PR202_ga05188</name>
    <name evidence="3" type="ORF">PR202_ga05642</name>
</gene>
<evidence type="ECO:0000313" key="4">
    <source>
        <dbReference type="Proteomes" id="UP001054889"/>
    </source>
</evidence>
<sequence>MLSSPPCCRDTVVDRNRRGQRRRIRKAAQGDHLMLLGRRAATTLRATGNGGRIAGLMLLGKSTRFCSEAAAAAEGYLDGVYASSRHGEEERV</sequence>